<dbReference type="Gene3D" id="3.40.50.150">
    <property type="entry name" value="Vaccinia Virus protein VP39"/>
    <property type="match status" value="1"/>
</dbReference>
<organism evidence="2 3">
    <name type="scientific">Chrysophaeum taylorii</name>
    <dbReference type="NCBI Taxonomy" id="2483200"/>
    <lineage>
        <taxon>Eukaryota</taxon>
        <taxon>Sar</taxon>
        <taxon>Stramenopiles</taxon>
        <taxon>Ochrophyta</taxon>
        <taxon>Pelagophyceae</taxon>
        <taxon>Pelagomonadales</taxon>
        <taxon>Pelagomonadaceae</taxon>
        <taxon>Chrysophaeum</taxon>
    </lineage>
</organism>
<comment type="caution">
    <text evidence="2">The sequence shown here is derived from an EMBL/GenBank/DDBJ whole genome shotgun (WGS) entry which is preliminary data.</text>
</comment>
<protein>
    <recommendedName>
        <fullName evidence="1">DOT1 domain-containing protein</fullName>
    </recommendedName>
</protein>
<proteinExistence type="predicted"/>
<gene>
    <name evidence="2" type="ORF">CTAYLR_004988</name>
</gene>
<sequence>MFSSRTSTQIIAMCVLLARRKGRNLGMATGMAPPAADFLELVHREEDDDVCHGDAWDGSESSREIAGELSAWLREHAEWSLSDADRARFARTVGDERSSTFGHATVRGVAAILAEWRRRGGGDRFVDLGSGIGHVALLGAVLDNSTRFRGVELAASRFDVAQRALREFDAAYPDLRLADRVSFELSDMLEASLAIADVVWVSSLALNTDILARLKAKLRRELRPGAVVARVLLFVCYRRDDLRSLHLIADSDRRVVEPRSDASSRTVTVSIFLAEPLFCCGRRPALATRLTFGPCRSFLPPSRSSIRIPASHASWRQ</sequence>
<name>A0AAD7UAM1_9STRA</name>
<dbReference type="Pfam" id="PF08123">
    <property type="entry name" value="DOT1"/>
    <property type="match status" value="1"/>
</dbReference>
<evidence type="ECO:0000313" key="2">
    <source>
        <dbReference type="EMBL" id="KAJ8601352.1"/>
    </source>
</evidence>
<dbReference type="InterPro" id="IPR029063">
    <property type="entry name" value="SAM-dependent_MTases_sf"/>
</dbReference>
<evidence type="ECO:0000313" key="3">
    <source>
        <dbReference type="Proteomes" id="UP001230188"/>
    </source>
</evidence>
<dbReference type="SUPFAM" id="SSF53335">
    <property type="entry name" value="S-adenosyl-L-methionine-dependent methyltransferases"/>
    <property type="match status" value="1"/>
</dbReference>
<dbReference type="AlphaFoldDB" id="A0AAD7UAM1"/>
<dbReference type="GO" id="GO:0031151">
    <property type="term" value="F:histone H3K79 methyltransferase activity"/>
    <property type="evidence" value="ECO:0007669"/>
    <property type="project" value="InterPro"/>
</dbReference>
<accession>A0AAD7UAM1</accession>
<feature type="domain" description="DOT1" evidence="1">
    <location>
        <begin position="122"/>
        <end position="226"/>
    </location>
</feature>
<dbReference type="Proteomes" id="UP001230188">
    <property type="component" value="Unassembled WGS sequence"/>
</dbReference>
<reference evidence="2" key="1">
    <citation type="submission" date="2023-01" db="EMBL/GenBank/DDBJ databases">
        <title>Metagenome sequencing of chrysophaentin producing Chrysophaeum taylorii.</title>
        <authorList>
            <person name="Davison J."/>
            <person name="Bewley C."/>
        </authorList>
    </citation>
    <scope>NUCLEOTIDE SEQUENCE</scope>
    <source>
        <strain evidence="2">NIES-1699</strain>
    </source>
</reference>
<dbReference type="EMBL" id="JAQMWT010000435">
    <property type="protein sequence ID" value="KAJ8601352.1"/>
    <property type="molecule type" value="Genomic_DNA"/>
</dbReference>
<evidence type="ECO:0000259" key="1">
    <source>
        <dbReference type="Pfam" id="PF08123"/>
    </source>
</evidence>
<dbReference type="InterPro" id="IPR025789">
    <property type="entry name" value="DOT1_dom"/>
</dbReference>
<keyword evidence="3" id="KW-1185">Reference proteome</keyword>
<dbReference type="CDD" id="cd02440">
    <property type="entry name" value="AdoMet_MTases"/>
    <property type="match status" value="1"/>
</dbReference>